<feature type="compositionally biased region" description="Low complexity" evidence="1">
    <location>
        <begin position="129"/>
        <end position="140"/>
    </location>
</feature>
<dbReference type="Proteomes" id="UP001227101">
    <property type="component" value="Chromosome"/>
</dbReference>
<dbReference type="RefSeq" id="WP_285458200.1">
    <property type="nucleotide sequence ID" value="NZ_CP127173.1"/>
</dbReference>
<proteinExistence type="predicted"/>
<evidence type="ECO:0000313" key="3">
    <source>
        <dbReference type="Proteomes" id="UP001227101"/>
    </source>
</evidence>
<evidence type="ECO:0000313" key="2">
    <source>
        <dbReference type="EMBL" id="WIV60615.1"/>
    </source>
</evidence>
<name>A0ABY8XY09_9PSEU</name>
<evidence type="ECO:0000256" key="1">
    <source>
        <dbReference type="SAM" id="MobiDB-lite"/>
    </source>
</evidence>
<accession>A0ABY8XY09</accession>
<reference evidence="2 3" key="1">
    <citation type="submission" date="2023-06" db="EMBL/GenBank/DDBJ databases">
        <authorList>
            <person name="Oyuntsetseg B."/>
            <person name="Kim S.B."/>
        </authorList>
    </citation>
    <scope>NUCLEOTIDE SEQUENCE [LARGE SCALE GENOMIC DNA]</scope>
    <source>
        <strain evidence="2 3">2-2</strain>
    </source>
</reference>
<keyword evidence="3" id="KW-1185">Reference proteome</keyword>
<protein>
    <submittedName>
        <fullName evidence="2">Uncharacterized protein</fullName>
    </submittedName>
</protein>
<sequence>MVAAGDRGGADEVGVLAFAFADPLDAELGGASGGEAVVAAVELFEGGVGVGAGGEDAGEAGVAAEDEGGAAVAVGDAVVGGEVVEGGWAEGFAAGEQDGVEVGAAGEDAGGDVDAADEAVAHGVELAGDPAAGGQAEAGADVGGAGPEVDAAAAAPDRGVEVQVGHREWTGGGHGHAGEGVASGADSQIHAGAVARDRHGALAGGAAQGLG</sequence>
<feature type="region of interest" description="Disordered" evidence="1">
    <location>
        <begin position="129"/>
        <end position="150"/>
    </location>
</feature>
<organism evidence="2 3">
    <name type="scientific">Amycolatopsis nalaikhensis</name>
    <dbReference type="NCBI Taxonomy" id="715472"/>
    <lineage>
        <taxon>Bacteria</taxon>
        <taxon>Bacillati</taxon>
        <taxon>Actinomycetota</taxon>
        <taxon>Actinomycetes</taxon>
        <taxon>Pseudonocardiales</taxon>
        <taxon>Pseudonocardiaceae</taxon>
        <taxon>Amycolatopsis</taxon>
    </lineage>
</organism>
<gene>
    <name evidence="2" type="ORF">QP939_19415</name>
</gene>
<dbReference type="EMBL" id="CP127173">
    <property type="protein sequence ID" value="WIV60615.1"/>
    <property type="molecule type" value="Genomic_DNA"/>
</dbReference>